<reference evidence="3 4" key="1">
    <citation type="submission" date="2016-06" db="EMBL/GenBank/DDBJ databases">
        <authorList>
            <consortium name="Pathogen Informatics"/>
        </authorList>
    </citation>
    <scope>NUCLEOTIDE SEQUENCE [LARGE SCALE GENOMIC DNA]</scope>
    <source>
        <strain evidence="3">PocGH01</strain>
    </source>
</reference>
<sequence length="348" mass="40749">MEGSGKEESYDSFEDYSSNKDIYDNIKSKVGADFHSFPDSIISKQEQKNYPIIMNCLRLRKYLMYFHSEEECKKKNCCQYINHLLNRDVRDNYSSQSATFNIFINYMNHDNNSNINNLCVSKLNYMNNDKYQKIKKLYSVYNLYKIFISNKRGKPSCSSAKASAKLYDNIKTTYTNIDDTKFCKALKDFKQVFEQNEHISRKECASDVPNLLSYPDVCNQLLQKSEQAIVSMEQQNSGLQTEVESEGPQDQQKKEQMTDFKDENTSIPISMGTTLPITLFSSGIGALLILLSFYKFTPLRHWLQLRTQRFKGISEHLHEEEYEMQQHTSEYDERNSEHDEYNISYNSL</sequence>
<organism evidence="3 4">
    <name type="scientific">Plasmodium ovale</name>
    <name type="common">malaria parasite P. ovale</name>
    <dbReference type="NCBI Taxonomy" id="36330"/>
    <lineage>
        <taxon>Eukaryota</taxon>
        <taxon>Sar</taxon>
        <taxon>Alveolata</taxon>
        <taxon>Apicomplexa</taxon>
        <taxon>Aconoidasida</taxon>
        <taxon>Haemosporida</taxon>
        <taxon>Plasmodiidae</taxon>
        <taxon>Plasmodium</taxon>
        <taxon>Plasmodium (Plasmodium)</taxon>
    </lineage>
</organism>
<dbReference type="Proteomes" id="UP000242942">
    <property type="component" value="Unassembled WGS sequence"/>
</dbReference>
<dbReference type="EMBL" id="FLRI01000426">
    <property type="protein sequence ID" value="SBT84337.1"/>
    <property type="molecule type" value="Genomic_DNA"/>
</dbReference>
<keyword evidence="2" id="KW-0472">Membrane</keyword>
<dbReference type="VEuPathDB" id="PlasmoDB:PocGH01_00190700"/>
<evidence type="ECO:0000313" key="4">
    <source>
        <dbReference type="Proteomes" id="UP000242942"/>
    </source>
</evidence>
<dbReference type="Pfam" id="PF05795">
    <property type="entry name" value="Plasmodium_Vir"/>
    <property type="match status" value="1"/>
</dbReference>
<accession>A0A1D3JEP0</accession>
<dbReference type="InterPro" id="IPR008780">
    <property type="entry name" value="Plasmodium_Vir"/>
</dbReference>
<gene>
    <name evidence="3" type="primary">PocGH01_00190700</name>
    <name evidence="3" type="ORF">POCGH01_00190700</name>
</gene>
<evidence type="ECO:0000256" key="2">
    <source>
        <dbReference type="SAM" id="Phobius"/>
    </source>
</evidence>
<name>A0A1D3JEP0_PLAOA</name>
<feature type="transmembrane region" description="Helical" evidence="2">
    <location>
        <begin position="275"/>
        <end position="296"/>
    </location>
</feature>
<keyword evidence="2" id="KW-1133">Transmembrane helix</keyword>
<feature type="compositionally biased region" description="Basic and acidic residues" evidence="1">
    <location>
        <begin position="329"/>
        <end position="341"/>
    </location>
</feature>
<keyword evidence="4" id="KW-1185">Reference proteome</keyword>
<feature type="region of interest" description="Disordered" evidence="1">
    <location>
        <begin position="234"/>
        <end position="265"/>
    </location>
</feature>
<protein>
    <submittedName>
        <fullName evidence="3">PIR protein</fullName>
    </submittedName>
</protein>
<feature type="compositionally biased region" description="Basic and acidic residues" evidence="1">
    <location>
        <begin position="251"/>
        <end position="264"/>
    </location>
</feature>
<dbReference type="OrthoDB" id="389398at2759"/>
<dbReference type="AlphaFoldDB" id="A0A1D3JEP0"/>
<keyword evidence="2" id="KW-0812">Transmembrane</keyword>
<evidence type="ECO:0000256" key="1">
    <source>
        <dbReference type="SAM" id="MobiDB-lite"/>
    </source>
</evidence>
<proteinExistence type="predicted"/>
<evidence type="ECO:0000313" key="3">
    <source>
        <dbReference type="EMBL" id="SBT84337.1"/>
    </source>
</evidence>
<dbReference type="VEuPathDB" id="PlasmoDB:POWCR01_000127000"/>
<feature type="region of interest" description="Disordered" evidence="1">
    <location>
        <begin position="325"/>
        <end position="348"/>
    </location>
</feature>